<evidence type="ECO:0000256" key="4">
    <source>
        <dbReference type="ARBA" id="ARBA00022801"/>
    </source>
</evidence>
<dbReference type="Pfam" id="PF13734">
    <property type="entry name" value="Inhibitor_I69"/>
    <property type="match status" value="1"/>
</dbReference>
<evidence type="ECO:0000313" key="10">
    <source>
        <dbReference type="EMBL" id="UYU91265.1"/>
    </source>
</evidence>
<dbReference type="InterPro" id="IPR000200">
    <property type="entry name" value="Peptidase_C10"/>
</dbReference>
<dbReference type="InterPro" id="IPR025896">
    <property type="entry name" value="Spi_Prtas-inh"/>
</dbReference>
<dbReference type="EMBL" id="QROV01000003">
    <property type="protein sequence ID" value="RHL63539.1"/>
    <property type="molecule type" value="Genomic_DNA"/>
</dbReference>
<accession>A0A0P0FVU4</accession>
<feature type="domain" description="Spi protease inhibitor" evidence="8">
    <location>
        <begin position="39"/>
        <end position="146"/>
    </location>
</feature>
<dbReference type="InterPro" id="IPR038765">
    <property type="entry name" value="Papain-like_cys_pep_sf"/>
</dbReference>
<evidence type="ECO:0000313" key="11">
    <source>
        <dbReference type="Proteomes" id="UP000283616"/>
    </source>
</evidence>
<feature type="signal peptide" evidence="7">
    <location>
        <begin position="1"/>
        <end position="20"/>
    </location>
</feature>
<feature type="active site" description="Nucleophile" evidence="6">
    <location>
        <position position="203"/>
    </location>
</feature>
<feature type="active site" description="Proton acceptor" evidence="6">
    <location>
        <position position="346"/>
    </location>
</feature>
<dbReference type="Gene3D" id="3.90.70.50">
    <property type="entry name" value="Peptidase C10, streptopain"/>
    <property type="match status" value="1"/>
</dbReference>
<dbReference type="Proteomes" id="UP000283616">
    <property type="component" value="Unassembled WGS sequence"/>
</dbReference>
<evidence type="ECO:0000259" key="8">
    <source>
        <dbReference type="Pfam" id="PF13734"/>
    </source>
</evidence>
<evidence type="ECO:0000313" key="9">
    <source>
        <dbReference type="EMBL" id="RHL63539.1"/>
    </source>
</evidence>
<sequence>MKKQTLINLFILFFLFSCQSYEFENIEINDTPIENNPYKVSIDEAKDIALNFMKTFQKTPAASTRSAGISIENVEVVKVNKAATRSAGIENGMDTLLYAVNFSNNNGYILVGADRRTDPIFGIIDNGSFSDESITTNPNFAFFLDLALGKAVYDILKNDTVKIVNTRSINDYDDVYGTAYNLSSKWGQGAPYNQYCPGPYTGCVATATAQILSFFPTIGSVNWQDGSSYGSSVLHWKQIATDCFRYKGILNTVTTPQSANEVAHLMRYLGVALKAEYKSDGTSIESKNAINWLNDYASLKASGLKKYDADQVFMAANRFSDKIVYMRGNRGKKSFVGITITYTGGHAWIADGSFTATRKSDGQRVNLFHFNWGWDGRSNGYFPAAVFDSSNPAINDSELPGILSLDNDGTSGNNYKYNVEYSIVENPNRPESGGTIK</sequence>
<dbReference type="Proteomes" id="UP001162960">
    <property type="component" value="Chromosome"/>
</dbReference>
<evidence type="ECO:0000256" key="3">
    <source>
        <dbReference type="ARBA" id="ARBA00022729"/>
    </source>
</evidence>
<proteinExistence type="inferred from homology"/>
<evidence type="ECO:0000256" key="6">
    <source>
        <dbReference type="PIRSR" id="PIRSR600200-1"/>
    </source>
</evidence>
<dbReference type="EMBL" id="CP083685">
    <property type="protein sequence ID" value="UYU91265.1"/>
    <property type="molecule type" value="Genomic_DNA"/>
</dbReference>
<dbReference type="InterPro" id="IPR044934">
    <property type="entry name" value="Streptopain_sf"/>
</dbReference>
<dbReference type="PROSITE" id="PS51257">
    <property type="entry name" value="PROKAR_LIPOPROTEIN"/>
    <property type="match status" value="1"/>
</dbReference>
<dbReference type="GO" id="GO:0008234">
    <property type="term" value="F:cysteine-type peptidase activity"/>
    <property type="evidence" value="ECO:0007669"/>
    <property type="project" value="UniProtKB-KW"/>
</dbReference>
<dbReference type="GO" id="GO:0006508">
    <property type="term" value="P:proteolysis"/>
    <property type="evidence" value="ECO:0007669"/>
    <property type="project" value="UniProtKB-KW"/>
</dbReference>
<keyword evidence="4" id="KW-0378">Hydrolase</keyword>
<reference evidence="9 11" key="1">
    <citation type="submission" date="2018-08" db="EMBL/GenBank/DDBJ databases">
        <title>A genome reference for cultivated species of the human gut microbiota.</title>
        <authorList>
            <person name="Zou Y."/>
            <person name="Xue W."/>
            <person name="Luo G."/>
        </authorList>
    </citation>
    <scope>NUCLEOTIDE SEQUENCE [LARGE SCALE GENOMIC DNA]</scope>
    <source>
        <strain evidence="9 11">AF37-12</strain>
    </source>
</reference>
<evidence type="ECO:0000256" key="1">
    <source>
        <dbReference type="ARBA" id="ARBA00009693"/>
    </source>
</evidence>
<keyword evidence="2" id="KW-0645">Protease</keyword>
<organism evidence="9 11">
    <name type="scientific">Bacteroides thetaiotaomicron</name>
    <dbReference type="NCBI Taxonomy" id="818"/>
    <lineage>
        <taxon>Bacteria</taxon>
        <taxon>Pseudomonadati</taxon>
        <taxon>Bacteroidota</taxon>
        <taxon>Bacteroidia</taxon>
        <taxon>Bacteroidales</taxon>
        <taxon>Bacteroidaceae</taxon>
        <taxon>Bacteroides</taxon>
    </lineage>
</organism>
<gene>
    <name evidence="9" type="ORF">DW011_02695</name>
    <name evidence="10" type="ORF">KQP74_01125</name>
</gene>
<evidence type="ECO:0000256" key="5">
    <source>
        <dbReference type="ARBA" id="ARBA00022807"/>
    </source>
</evidence>
<comment type="similarity">
    <text evidence="1">Belongs to the peptidase C10 family.</text>
</comment>
<keyword evidence="3 7" id="KW-0732">Signal</keyword>
<dbReference type="AlphaFoldDB" id="A0A0P0FVU4"/>
<dbReference type="Pfam" id="PF01640">
    <property type="entry name" value="Peptidase_C10"/>
    <property type="match status" value="1"/>
</dbReference>
<evidence type="ECO:0000256" key="2">
    <source>
        <dbReference type="ARBA" id="ARBA00022670"/>
    </source>
</evidence>
<feature type="chain" id="PRO_5043127098" evidence="7">
    <location>
        <begin position="21"/>
        <end position="437"/>
    </location>
</feature>
<evidence type="ECO:0000256" key="7">
    <source>
        <dbReference type="SAM" id="SignalP"/>
    </source>
</evidence>
<name>A0A0P0FVU4_BACT4</name>
<dbReference type="PRINTS" id="PR00797">
    <property type="entry name" value="STREPTOPAIN"/>
</dbReference>
<dbReference type="RefSeq" id="WP_062695824.1">
    <property type="nucleotide sequence ID" value="NZ_CP012937.1"/>
</dbReference>
<protein>
    <submittedName>
        <fullName evidence="10">C10 family peptidase</fullName>
    </submittedName>
</protein>
<dbReference type="KEGG" id="btho:Btheta7330_04857"/>
<reference evidence="10" key="2">
    <citation type="submission" date="2021-06" db="EMBL/GenBank/DDBJ databases">
        <title>Interrogation of the integrated mobile genetic elements in gut-associated Bacteroides with a consensus prediction approach.</title>
        <authorList>
            <person name="Campbell D.E."/>
            <person name="Leigh J.R."/>
            <person name="Kim T."/>
            <person name="England W."/>
            <person name="Whitaker R.J."/>
            <person name="Degnan P.H."/>
        </authorList>
    </citation>
    <scope>NUCLEOTIDE SEQUENCE</scope>
    <source>
        <strain evidence="10">VPI-3443</strain>
    </source>
</reference>
<keyword evidence="5" id="KW-0788">Thiol protease</keyword>
<dbReference type="SUPFAM" id="SSF54001">
    <property type="entry name" value="Cysteine proteinases"/>
    <property type="match status" value="1"/>
</dbReference>